<dbReference type="EMBL" id="JACATZ010000001">
    <property type="protein sequence ID" value="NWJ46458.1"/>
    <property type="molecule type" value="Genomic_DNA"/>
</dbReference>
<evidence type="ECO:0000313" key="2">
    <source>
        <dbReference type="EMBL" id="NWJ46458.1"/>
    </source>
</evidence>
<evidence type="ECO:0000313" key="4">
    <source>
        <dbReference type="Proteomes" id="UP000521676"/>
    </source>
</evidence>
<evidence type="ECO:0000313" key="3">
    <source>
        <dbReference type="EMBL" id="WJW65826.1"/>
    </source>
</evidence>
<name>A0A8T7LWT7_9CHLR</name>
<dbReference type="RefSeq" id="WP_341467711.1">
    <property type="nucleotide sequence ID" value="NZ_CP128399.1"/>
</dbReference>
<evidence type="ECO:0000256" key="1">
    <source>
        <dbReference type="SAM" id="MobiDB-lite"/>
    </source>
</evidence>
<reference evidence="2 4" key="1">
    <citation type="submission" date="2020-06" db="EMBL/GenBank/DDBJ databases">
        <title>Anoxygenic phototrophic Chloroflexota member uses a Type I reaction center.</title>
        <authorList>
            <person name="Tsuji J.M."/>
            <person name="Shaw N.A."/>
            <person name="Nagashima S."/>
            <person name="Venkiteswaran J."/>
            <person name="Schiff S.L."/>
            <person name="Hanada S."/>
            <person name="Tank M."/>
            <person name="Neufeld J.D."/>
        </authorList>
    </citation>
    <scope>NUCLEOTIDE SEQUENCE [LARGE SCALE GENOMIC DNA]</scope>
    <source>
        <strain evidence="2">L227-S17</strain>
    </source>
</reference>
<dbReference type="InterPro" id="IPR009279">
    <property type="entry name" value="Portal_Mu"/>
</dbReference>
<dbReference type="EMBL" id="CP128399">
    <property type="protein sequence ID" value="WJW65826.1"/>
    <property type="molecule type" value="Genomic_DNA"/>
</dbReference>
<feature type="compositionally biased region" description="Polar residues" evidence="1">
    <location>
        <begin position="499"/>
        <end position="511"/>
    </location>
</feature>
<proteinExistence type="predicted"/>
<organism evidence="2 4">
    <name type="scientific">Candidatus Chlorohelix allophototropha</name>
    <dbReference type="NCBI Taxonomy" id="3003348"/>
    <lineage>
        <taxon>Bacteria</taxon>
        <taxon>Bacillati</taxon>
        <taxon>Chloroflexota</taxon>
        <taxon>Chloroflexia</taxon>
        <taxon>Candidatus Chloroheliales</taxon>
        <taxon>Candidatus Chloroheliaceae</taxon>
        <taxon>Candidatus Chlorohelix</taxon>
    </lineage>
</organism>
<accession>A0A8T7LWT7</accession>
<dbReference type="Pfam" id="PF06074">
    <property type="entry name" value="Portal_Mu"/>
    <property type="match status" value="1"/>
</dbReference>
<evidence type="ECO:0000313" key="5">
    <source>
        <dbReference type="Proteomes" id="UP001431572"/>
    </source>
</evidence>
<dbReference type="Proteomes" id="UP001431572">
    <property type="component" value="Chromosome 1"/>
</dbReference>
<dbReference type="Proteomes" id="UP000521676">
    <property type="component" value="Unassembled WGS sequence"/>
</dbReference>
<reference evidence="3" key="2">
    <citation type="journal article" date="2024" name="Nature">
        <title>Anoxygenic phototroph of the Chloroflexota uses a type I reaction centre.</title>
        <authorList>
            <person name="Tsuji J.M."/>
            <person name="Shaw N.A."/>
            <person name="Nagashima S."/>
            <person name="Venkiteswaran J.J."/>
            <person name="Schiff S.L."/>
            <person name="Watanabe T."/>
            <person name="Fukui M."/>
            <person name="Hanada S."/>
            <person name="Tank M."/>
            <person name="Neufeld J.D."/>
        </authorList>
    </citation>
    <scope>NUCLEOTIDE SEQUENCE</scope>
    <source>
        <strain evidence="3">L227-S17</strain>
    </source>
</reference>
<dbReference type="AlphaFoldDB" id="A0A8T7LWT7"/>
<feature type="region of interest" description="Disordered" evidence="1">
    <location>
        <begin position="469"/>
        <end position="542"/>
    </location>
</feature>
<sequence>MPTPTTVQPPIPPQPQPLKFKVDPRKEYVSGGYYSWLGTYYRALPQHIDDLTANYGYDLYERMLLDPVVSADFNLVKLAILAAGVTLISPITDEDDPDYDKAQEIQEFCQWNVDNLPVPFEQTLDALLDGMAFGHKVAELIWGDGDDDYKGKKVIKAIKVKAQRTTAFVVDVYFNIIGILGLLPGIGVSNLISSGLIGIPSTDPASVYGPINLLPREEKFMVFSFRTRDSDPRGTSILRPAYTPWWAKQMAIPEYQKYITQFAGPTLIGYTSPDSTALPVTDSDGNPIADTNGNTQFVTPEQVLLNALVSVRNGTALALPPGSKVEPLQVESVAGSPFLDAFSYYNTEITRALLGSTLATGEAKYQSKASSETHQDALDLLIARGKKTLEQCIRQDLLTHMVRMNYGDKAVKLTPKVSLTDTQPQDFAVNATAVGTLFSSGYLHDSQLPALDAKLGIPERDLEEIAQEQAEEEAKQQELLKQMQPNNPQAQANPQQAQTTGAQKPNGTTKQPVKPQPTGKAKVKPNGREDRDQNGKGSNKTA</sequence>
<protein>
    <submittedName>
        <fullName evidence="2">DUF935 family protein</fullName>
    </submittedName>
</protein>
<gene>
    <name evidence="2" type="ORF">HXX08_11315</name>
    <name evidence="3" type="ORF">OZ401_001605</name>
</gene>
<feature type="compositionally biased region" description="Low complexity" evidence="1">
    <location>
        <begin position="479"/>
        <end position="498"/>
    </location>
</feature>
<keyword evidence="5" id="KW-1185">Reference proteome</keyword>